<keyword evidence="2 5" id="KW-0326">Glycosidase</keyword>
<proteinExistence type="predicted"/>
<dbReference type="AlphaFoldDB" id="A0A9W8GV85"/>
<organism evidence="5 6">
    <name type="scientific">Coemansia pectinata</name>
    <dbReference type="NCBI Taxonomy" id="1052879"/>
    <lineage>
        <taxon>Eukaryota</taxon>
        <taxon>Fungi</taxon>
        <taxon>Fungi incertae sedis</taxon>
        <taxon>Zoopagomycota</taxon>
        <taxon>Kickxellomycotina</taxon>
        <taxon>Kickxellomycetes</taxon>
        <taxon>Kickxellales</taxon>
        <taxon>Kickxellaceae</taxon>
        <taxon>Coemansia</taxon>
    </lineage>
</organism>
<dbReference type="SUPFAM" id="SSF49899">
    <property type="entry name" value="Concanavalin A-like lectins/glucanases"/>
    <property type="match status" value="1"/>
</dbReference>
<evidence type="ECO:0000256" key="1">
    <source>
        <dbReference type="ARBA" id="ARBA00022801"/>
    </source>
</evidence>
<evidence type="ECO:0000313" key="6">
    <source>
        <dbReference type="Proteomes" id="UP001140011"/>
    </source>
</evidence>
<name>A0A9W8GV85_9FUNG</name>
<dbReference type="PROSITE" id="PS51762">
    <property type="entry name" value="GH16_2"/>
    <property type="match status" value="1"/>
</dbReference>
<dbReference type="EC" id="3.2.1.73" evidence="5"/>
<dbReference type="EMBL" id="JANBUH010000509">
    <property type="protein sequence ID" value="KAJ2750713.1"/>
    <property type="molecule type" value="Genomic_DNA"/>
</dbReference>
<protein>
    <submittedName>
        <fullName evidence="5">Transglycosylase</fullName>
        <ecNumber evidence="5">3.2.1.73</ecNumber>
    </submittedName>
</protein>
<gene>
    <name evidence="5" type="primary">CRH1_3</name>
    <name evidence="5" type="ORF">GGI19_004939</name>
</gene>
<keyword evidence="6" id="KW-1185">Reference proteome</keyword>
<comment type="caution">
    <text evidence="5">The sequence shown here is derived from an EMBL/GenBank/DDBJ whole genome shotgun (WGS) entry which is preliminary data.</text>
</comment>
<dbReference type="OrthoDB" id="4781at2759"/>
<evidence type="ECO:0000256" key="2">
    <source>
        <dbReference type="ARBA" id="ARBA00023295"/>
    </source>
</evidence>
<dbReference type="InterPro" id="IPR000757">
    <property type="entry name" value="Beta-glucanase-like"/>
</dbReference>
<keyword evidence="1 5" id="KW-0378">Hydrolase</keyword>
<dbReference type="Gene3D" id="2.60.120.200">
    <property type="match status" value="1"/>
</dbReference>
<keyword evidence="3" id="KW-0732">Signal</keyword>
<evidence type="ECO:0000259" key="4">
    <source>
        <dbReference type="PROSITE" id="PS51762"/>
    </source>
</evidence>
<dbReference type="InterPro" id="IPR044791">
    <property type="entry name" value="Beta-glucanase/XTH"/>
</dbReference>
<dbReference type="GO" id="GO:0005975">
    <property type="term" value="P:carbohydrate metabolic process"/>
    <property type="evidence" value="ECO:0007669"/>
    <property type="project" value="InterPro"/>
</dbReference>
<evidence type="ECO:0000256" key="3">
    <source>
        <dbReference type="SAM" id="SignalP"/>
    </source>
</evidence>
<reference evidence="5" key="1">
    <citation type="submission" date="2022-07" db="EMBL/GenBank/DDBJ databases">
        <title>Phylogenomic reconstructions and comparative analyses of Kickxellomycotina fungi.</title>
        <authorList>
            <person name="Reynolds N.K."/>
            <person name="Stajich J.E."/>
            <person name="Barry K."/>
            <person name="Grigoriev I.V."/>
            <person name="Crous P."/>
            <person name="Smith M.E."/>
        </authorList>
    </citation>
    <scope>NUCLEOTIDE SEQUENCE</scope>
    <source>
        <strain evidence="5">BCRC 34297</strain>
    </source>
</reference>
<dbReference type="Pfam" id="PF00722">
    <property type="entry name" value="Glyco_hydro_16"/>
    <property type="match status" value="1"/>
</dbReference>
<dbReference type="GO" id="GO:0042972">
    <property type="term" value="F:licheninase activity"/>
    <property type="evidence" value="ECO:0007669"/>
    <property type="project" value="UniProtKB-EC"/>
</dbReference>
<evidence type="ECO:0000313" key="5">
    <source>
        <dbReference type="EMBL" id="KAJ2750713.1"/>
    </source>
</evidence>
<dbReference type="PANTHER" id="PTHR31062">
    <property type="entry name" value="XYLOGLUCAN ENDOTRANSGLUCOSYLASE/HYDROLASE PROTEIN 8-RELATED"/>
    <property type="match status" value="1"/>
</dbReference>
<dbReference type="Proteomes" id="UP001140011">
    <property type="component" value="Unassembled WGS sequence"/>
</dbReference>
<feature type="domain" description="GH16" evidence="4">
    <location>
        <begin position="32"/>
        <end position="253"/>
    </location>
</feature>
<dbReference type="InterPro" id="IPR013320">
    <property type="entry name" value="ConA-like_dom_sf"/>
</dbReference>
<accession>A0A9W8GV85</accession>
<feature type="signal peptide" evidence="3">
    <location>
        <begin position="1"/>
        <end position="21"/>
    </location>
</feature>
<sequence length="262" mass="28848">MGIFKLVTFLLAADFIGIVDSRAINFPATTASGLGGLSGPRGNYTAFAKALNTAQTSYTCKSEYIDFSDPSALSKFNVAWCPQNAYQTSNSVVWRLTAECGTTMIYPWDFQYGKLEARVRVSPGSGVVSTILLAGPDPADELDWEWVGKDTFTAQSMYFVKGQRVDPNAAFVHTPGDTPQDMAAGFHNYAIELNKDSVKWYIDDWLTRTLPKLDGVPFPSGASRARMGVWDGSQTSGWAGTVDWSRGPFTAEMQWFKFTPYC</sequence>
<feature type="chain" id="PRO_5040857908" evidence="3">
    <location>
        <begin position="22"/>
        <end position="262"/>
    </location>
</feature>